<feature type="non-terminal residue" evidence="4">
    <location>
        <position position="1"/>
    </location>
</feature>
<comment type="caution">
    <text evidence="4">The sequence shown here is derived from an EMBL/GenBank/DDBJ whole genome shotgun (WGS) entry which is preliminary data.</text>
</comment>
<keyword evidence="2" id="KW-0472">Membrane</keyword>
<evidence type="ECO:0000259" key="3">
    <source>
        <dbReference type="Pfam" id="PF26616"/>
    </source>
</evidence>
<proteinExistence type="predicted"/>
<keyword evidence="2" id="KW-0812">Transmembrane</keyword>
<accession>A0A3E2H5E5</accession>
<feature type="transmembrane region" description="Helical" evidence="2">
    <location>
        <begin position="455"/>
        <end position="477"/>
    </location>
</feature>
<feature type="transmembrane region" description="Helical" evidence="2">
    <location>
        <begin position="410"/>
        <end position="435"/>
    </location>
</feature>
<name>A0A3E2H5E5_SCYLI</name>
<gene>
    <name evidence="4" type="ORF">B7463_g7720</name>
</gene>
<evidence type="ECO:0000256" key="1">
    <source>
        <dbReference type="SAM" id="MobiDB-lite"/>
    </source>
</evidence>
<dbReference type="Gene3D" id="1.20.58.340">
    <property type="entry name" value="Magnesium transport protein CorA, transmembrane region"/>
    <property type="match status" value="1"/>
</dbReference>
<dbReference type="AlphaFoldDB" id="A0A3E2H5E5"/>
<sequence length="497" mass="57487">MSYYDSASSHYYYQHTNQTQQPQQQQPQQYQQPQQPQQAQQPQQYQQSQQDQSSWVWDSVPHYRLTDAIIVLLKMSEKEQLIVACDEAVKFPQNLTHHSSSGYAQKSYTRRLDGQEARLFCRDDSRMRLDILEYDERIQTFEEHIIPNIAVLKQHFNDNLYDKRPDSKCTYISKKDISWSPMSSPATGLPENPTFRSQKTWSSFLTGLSQKPTLKSKITQHKQKFALPPLQTSQPQSPLPSGIQPPFPFVGEFNNSNAQTSGTSGQEQFSFKSLQRVQSLEDKSNEVLLILEANISVLSEMTSFYKSFVSSENCPNEHKEIWKRQVLRFEKKIESIICEIRMQITITKTLLRLLADRKTLLYGILQHSSMEANNLLAQKAQQSAENMEKMTMDMNAIAVKTKQETVSMRIITLVTLFFLPGTFVSTIMSTSIVQWDRNADGESKENFQMAALKVYLIITVPLMVVSFGAWYGVYWWVDRKERNKSKEMVQKGNKDMV</sequence>
<keyword evidence="5" id="KW-1185">Reference proteome</keyword>
<dbReference type="Pfam" id="PF26616">
    <property type="entry name" value="CorA-like"/>
    <property type="match status" value="1"/>
</dbReference>
<dbReference type="Proteomes" id="UP000258309">
    <property type="component" value="Unassembled WGS sequence"/>
</dbReference>
<organism evidence="4 5">
    <name type="scientific">Scytalidium lignicola</name>
    <name type="common">Hyphomycete</name>
    <dbReference type="NCBI Taxonomy" id="5539"/>
    <lineage>
        <taxon>Eukaryota</taxon>
        <taxon>Fungi</taxon>
        <taxon>Dikarya</taxon>
        <taxon>Ascomycota</taxon>
        <taxon>Pezizomycotina</taxon>
        <taxon>Leotiomycetes</taxon>
        <taxon>Leotiomycetes incertae sedis</taxon>
        <taxon>Scytalidium</taxon>
    </lineage>
</organism>
<reference evidence="4 5" key="1">
    <citation type="submission" date="2018-05" db="EMBL/GenBank/DDBJ databases">
        <title>Draft genome sequence of Scytalidium lignicola DSM 105466, a ubiquitous saprotrophic fungus.</title>
        <authorList>
            <person name="Buettner E."/>
            <person name="Gebauer A.M."/>
            <person name="Hofrichter M."/>
            <person name="Liers C."/>
            <person name="Kellner H."/>
        </authorList>
    </citation>
    <scope>NUCLEOTIDE SEQUENCE [LARGE SCALE GENOMIC DNA]</scope>
    <source>
        <strain evidence="4 5">DSM 105466</strain>
    </source>
</reference>
<evidence type="ECO:0000313" key="4">
    <source>
        <dbReference type="EMBL" id="RFU28625.1"/>
    </source>
</evidence>
<protein>
    <recommendedName>
        <fullName evidence="3">CorA-like transporter domain-containing protein</fullName>
    </recommendedName>
</protein>
<evidence type="ECO:0000256" key="2">
    <source>
        <dbReference type="SAM" id="Phobius"/>
    </source>
</evidence>
<dbReference type="EMBL" id="NCSJ02000157">
    <property type="protein sequence ID" value="RFU28625.1"/>
    <property type="molecule type" value="Genomic_DNA"/>
</dbReference>
<keyword evidence="2" id="KW-1133">Transmembrane helix</keyword>
<dbReference type="OrthoDB" id="5396681at2759"/>
<dbReference type="STRING" id="5539.A0A3E2H5E5"/>
<feature type="domain" description="CorA-like transporter" evidence="3">
    <location>
        <begin position="84"/>
        <end position="172"/>
    </location>
</feature>
<dbReference type="InterPro" id="IPR058257">
    <property type="entry name" value="CorA-like_dom"/>
</dbReference>
<evidence type="ECO:0000313" key="5">
    <source>
        <dbReference type="Proteomes" id="UP000258309"/>
    </source>
</evidence>
<feature type="non-terminal residue" evidence="4">
    <location>
        <position position="497"/>
    </location>
</feature>
<feature type="region of interest" description="Disordered" evidence="1">
    <location>
        <begin position="1"/>
        <end position="47"/>
    </location>
</feature>